<dbReference type="InterPro" id="IPR001309">
    <property type="entry name" value="Pept_C14_p20"/>
</dbReference>
<evidence type="ECO:0000256" key="1">
    <source>
        <dbReference type="ARBA" id="ARBA00010134"/>
    </source>
</evidence>
<feature type="domain" description="Caspase family p20" evidence="2">
    <location>
        <begin position="18"/>
        <end position="127"/>
    </location>
</feature>
<proteinExistence type="inferred from homology"/>
<name>A0A3B1K2A6_ASTMX</name>
<dbReference type="GO" id="GO:0006508">
    <property type="term" value="P:proteolysis"/>
    <property type="evidence" value="ECO:0007669"/>
    <property type="project" value="InterPro"/>
</dbReference>
<dbReference type="InterPro" id="IPR029030">
    <property type="entry name" value="Caspase-like_dom_sf"/>
</dbReference>
<reference evidence="3" key="3">
    <citation type="submission" date="2025-08" db="UniProtKB">
        <authorList>
            <consortium name="Ensembl"/>
        </authorList>
    </citation>
    <scope>IDENTIFICATION</scope>
</reference>
<reference evidence="4" key="2">
    <citation type="journal article" date="2014" name="Nat. Commun.">
        <title>The cavefish genome reveals candidate genes for eye loss.</title>
        <authorList>
            <person name="McGaugh S.E."/>
            <person name="Gross J.B."/>
            <person name="Aken B."/>
            <person name="Blin M."/>
            <person name="Borowsky R."/>
            <person name="Chalopin D."/>
            <person name="Hinaux H."/>
            <person name="Jeffery W.R."/>
            <person name="Keene A."/>
            <person name="Ma L."/>
            <person name="Minx P."/>
            <person name="Murphy D."/>
            <person name="O'Quin K.E."/>
            <person name="Retaux S."/>
            <person name="Rohner N."/>
            <person name="Searle S.M."/>
            <person name="Stahl B.A."/>
            <person name="Tabin C."/>
            <person name="Volff J.N."/>
            <person name="Yoshizawa M."/>
            <person name="Warren W.C."/>
        </authorList>
    </citation>
    <scope>NUCLEOTIDE SEQUENCE [LARGE SCALE GENOMIC DNA]</scope>
    <source>
        <strain evidence="4">female</strain>
    </source>
</reference>
<dbReference type="Proteomes" id="UP000018467">
    <property type="component" value="Unassembled WGS sequence"/>
</dbReference>
<protein>
    <recommendedName>
        <fullName evidence="2">Caspase family p20 domain-containing protein</fullName>
    </recommendedName>
</protein>
<dbReference type="Ensembl" id="ENSAMXT00000033132.1">
    <property type="protein sequence ID" value="ENSAMXP00000048618.1"/>
    <property type="gene ID" value="ENSAMXG00000038972.1"/>
</dbReference>
<dbReference type="PROSITE" id="PS50208">
    <property type="entry name" value="CASPASE_P20"/>
    <property type="match status" value="1"/>
</dbReference>
<dbReference type="GO" id="GO:0005829">
    <property type="term" value="C:cytosol"/>
    <property type="evidence" value="ECO:0007669"/>
    <property type="project" value="TreeGrafter"/>
</dbReference>
<dbReference type="InterPro" id="IPR011600">
    <property type="entry name" value="Pept_C14_caspase"/>
</dbReference>
<dbReference type="AlphaFoldDB" id="A0A3B1K2A6"/>
<comment type="similarity">
    <text evidence="1">Belongs to the peptidase C14A family.</text>
</comment>
<reference evidence="4" key="1">
    <citation type="submission" date="2013-03" db="EMBL/GenBank/DDBJ databases">
        <authorList>
            <person name="Jeffery W."/>
            <person name="Warren W."/>
            <person name="Wilson R.K."/>
        </authorList>
    </citation>
    <scope>NUCLEOTIDE SEQUENCE</scope>
    <source>
        <strain evidence="4">female</strain>
    </source>
</reference>
<dbReference type="STRING" id="7994.ENSAMXP00000048618"/>
<dbReference type="InterPro" id="IPR002398">
    <property type="entry name" value="Pept_C14"/>
</dbReference>
<dbReference type="SUPFAM" id="SSF52129">
    <property type="entry name" value="Caspase-like"/>
    <property type="match status" value="1"/>
</dbReference>
<reference evidence="3" key="4">
    <citation type="submission" date="2025-09" db="UniProtKB">
        <authorList>
            <consortium name="Ensembl"/>
        </authorList>
    </citation>
    <scope>IDENTIFICATION</scope>
</reference>
<dbReference type="GO" id="GO:0004197">
    <property type="term" value="F:cysteine-type endopeptidase activity"/>
    <property type="evidence" value="ECO:0007669"/>
    <property type="project" value="InterPro"/>
</dbReference>
<dbReference type="PANTHER" id="PTHR10454">
    <property type="entry name" value="CASPASE"/>
    <property type="match status" value="1"/>
</dbReference>
<dbReference type="InParanoid" id="A0A3B1K2A6"/>
<dbReference type="GO" id="GO:0043525">
    <property type="term" value="P:positive regulation of neuron apoptotic process"/>
    <property type="evidence" value="ECO:0007669"/>
    <property type="project" value="TreeGrafter"/>
</dbReference>
<sequence>MEGAKIGLMFCVETENAGAPRDMDIMDRFYRKFGFEGEIIRQPSKEFMLRSLQNLANYSPKPVSCILIAFSGHGDEKVGEWNESELVTADHQRVKVSSITSIFSETNCPRLKGVPKIFITDACRGSKSSSSSHSASQSQPFVLVEGGVVLASRDWSYLTYSLKIENSC</sequence>
<dbReference type="Gene3D" id="3.40.50.1460">
    <property type="match status" value="1"/>
</dbReference>
<keyword evidence="4" id="KW-1185">Reference proteome</keyword>
<dbReference type="PANTHER" id="PTHR10454:SF155">
    <property type="entry name" value="CASPASE-14-LIKE"/>
    <property type="match status" value="1"/>
</dbReference>
<evidence type="ECO:0000313" key="4">
    <source>
        <dbReference type="Proteomes" id="UP000018467"/>
    </source>
</evidence>
<evidence type="ECO:0000259" key="2">
    <source>
        <dbReference type="PROSITE" id="PS50208"/>
    </source>
</evidence>
<dbReference type="PRINTS" id="PR00376">
    <property type="entry name" value="IL1BCENZYME"/>
</dbReference>
<evidence type="ECO:0000313" key="3">
    <source>
        <dbReference type="Ensembl" id="ENSAMXP00000048618.1"/>
    </source>
</evidence>
<organism evidence="3 4">
    <name type="scientific">Astyanax mexicanus</name>
    <name type="common">Blind cave fish</name>
    <name type="synonym">Astyanax fasciatus mexicanus</name>
    <dbReference type="NCBI Taxonomy" id="7994"/>
    <lineage>
        <taxon>Eukaryota</taxon>
        <taxon>Metazoa</taxon>
        <taxon>Chordata</taxon>
        <taxon>Craniata</taxon>
        <taxon>Vertebrata</taxon>
        <taxon>Euteleostomi</taxon>
        <taxon>Actinopterygii</taxon>
        <taxon>Neopterygii</taxon>
        <taxon>Teleostei</taxon>
        <taxon>Ostariophysi</taxon>
        <taxon>Characiformes</taxon>
        <taxon>Characoidei</taxon>
        <taxon>Acestrorhamphidae</taxon>
        <taxon>Acestrorhamphinae</taxon>
        <taxon>Astyanax</taxon>
    </lineage>
</organism>
<accession>A0A3B1K2A6</accession>
<dbReference type="Pfam" id="PF00656">
    <property type="entry name" value="Peptidase_C14"/>
    <property type="match status" value="1"/>
</dbReference>
<dbReference type="InterPro" id="IPR015917">
    <property type="entry name" value="Pept_C14A"/>
</dbReference>